<evidence type="ECO:0000313" key="2">
    <source>
        <dbReference type="Proteomes" id="UP000597617"/>
    </source>
</evidence>
<sequence>MSLLPDFGAPANSSGNSLANAVDRLLIWPKSALPVNSGLKSLGARGLIVPSVVYQGPITITQGGAYTGNYRSTSSATPAVTIATSAPVTLLNCVLVGPGDLIQANGAPADLTILHCRAYGTVPTRSNRGRGRFVAATNARNIRAEHNYLEHTTGFTIYRFSGDGSANQTVRILRNRVRNVDGRTRNGGTQIANFVGLNTVRNLPGIEIAWNQVINEPNLSSVEDNINLYNSGGTAQSPARVHDNYVQGAYPFPATAATFTGTGMTTDGTPVPAVSQIKASQMTATQATALLMTNRRMTTAFVNAYNNQFVSTCNAAMNIAAGHDIHYYNNRLVTSARLPDGTALRAVHAATAVFNGTQASSAIFFNNTVRNNTIGYRNPAYSIPYPGRHDLSNGACATCTGTVHLPNPITLATEQNELALWQQKLIRNRVKIGPDAALIESSNVLGSAAPALSLYPNPVTAETLLQLPVDTAEILELGIYTPQGRLAGSQRVRAVPQGPGVPLATAALPVGPYVLRVLSGSLRGQSLRFAKE</sequence>
<accession>A0ABS0ID40</accession>
<comment type="caution">
    <text evidence="1">The sequence shown here is derived from an EMBL/GenBank/DDBJ whole genome shotgun (WGS) entry which is preliminary data.</text>
</comment>
<reference evidence="1 2" key="1">
    <citation type="submission" date="2020-11" db="EMBL/GenBank/DDBJ databases">
        <authorList>
            <person name="Kim M.K."/>
        </authorList>
    </citation>
    <scope>NUCLEOTIDE SEQUENCE [LARGE SCALE GENOMIC DNA]</scope>
    <source>
        <strain evidence="1 2">BT683</strain>
    </source>
</reference>
<dbReference type="RefSeq" id="WP_196280624.1">
    <property type="nucleotide sequence ID" value="NZ_JADQDQ010000001.1"/>
</dbReference>
<dbReference type="EMBL" id="JADQDQ010000001">
    <property type="protein sequence ID" value="MBF9236267.1"/>
    <property type="molecule type" value="Genomic_DNA"/>
</dbReference>
<dbReference type="SUPFAM" id="SSF51126">
    <property type="entry name" value="Pectin lyase-like"/>
    <property type="match status" value="1"/>
</dbReference>
<name>A0ABS0ID40_9BACT</name>
<organism evidence="1 2">
    <name type="scientific">Hymenobacter jeongseonensis</name>
    <dbReference type="NCBI Taxonomy" id="2791027"/>
    <lineage>
        <taxon>Bacteria</taxon>
        <taxon>Pseudomonadati</taxon>
        <taxon>Bacteroidota</taxon>
        <taxon>Cytophagia</taxon>
        <taxon>Cytophagales</taxon>
        <taxon>Hymenobacteraceae</taxon>
        <taxon>Hymenobacter</taxon>
    </lineage>
</organism>
<evidence type="ECO:0008006" key="3">
    <source>
        <dbReference type="Google" id="ProtNLM"/>
    </source>
</evidence>
<dbReference type="InterPro" id="IPR011050">
    <property type="entry name" value="Pectin_lyase_fold/virulence"/>
</dbReference>
<proteinExistence type="predicted"/>
<dbReference type="Proteomes" id="UP000597617">
    <property type="component" value="Unassembled WGS sequence"/>
</dbReference>
<gene>
    <name evidence="1" type="ORF">I2I05_02555</name>
</gene>
<evidence type="ECO:0000313" key="1">
    <source>
        <dbReference type="EMBL" id="MBF9236267.1"/>
    </source>
</evidence>
<protein>
    <recommendedName>
        <fullName evidence="3">T9SS type A sorting domain-containing protein</fullName>
    </recommendedName>
</protein>
<keyword evidence="2" id="KW-1185">Reference proteome</keyword>